<dbReference type="Proteomes" id="UP000041601">
    <property type="component" value="Unassembled WGS sequence"/>
</dbReference>
<gene>
    <name evidence="4" type="primary">hpxX</name>
    <name evidence="3" type="ORF">ERS137939_01726</name>
    <name evidence="1" type="ORF">ERS137941_03013</name>
    <name evidence="2" type="ORF">ERS137959_03813</name>
    <name evidence="4" type="ORF">I6I39_12935</name>
</gene>
<reference evidence="4 8" key="3">
    <citation type="submission" date="2021-01" db="EMBL/GenBank/DDBJ databases">
        <title>FDA dAtabase for Regulatory Grade micrObial Sequences (FDA-ARGOS): Supporting development and validation of Infectious Disease Dx tests.</title>
        <authorList>
            <person name="Blissenbach B."/>
            <person name="Krut O."/>
            <person name="Tallon L."/>
            <person name="Sadzewicz L."/>
            <person name="Zhao X."/>
            <person name="Boylan J."/>
            <person name="Ott S."/>
            <person name="Bowen H."/>
            <person name="Vavikolanu K."/>
            <person name="Mehta A."/>
            <person name="Aluvathingal J."/>
            <person name="Nadendla S."/>
            <person name="Yan Y."/>
            <person name="Sichtig H."/>
        </authorList>
    </citation>
    <scope>NUCLEOTIDE SEQUENCE [LARGE SCALE GENOMIC DNA]</scope>
    <source>
        <strain evidence="4 8">FDAARGOS_1082</strain>
    </source>
</reference>
<dbReference type="EMBL" id="CPXJ01000058">
    <property type="protein sequence ID" value="CNE45033.1"/>
    <property type="molecule type" value="Genomic_DNA"/>
</dbReference>
<keyword evidence="6" id="KW-1185">Reference proteome</keyword>
<dbReference type="EMBL" id="CGBR01000023">
    <property type="protein sequence ID" value="CFQ68459.1"/>
    <property type="molecule type" value="Genomic_DNA"/>
</dbReference>
<dbReference type="NCBIfam" id="NF033624">
    <property type="entry name" value="HpxX"/>
    <property type="match status" value="1"/>
</dbReference>
<dbReference type="PATRIC" id="fig|630.129.peg.928"/>
<sequence length="66" mass="7583">MKETSEKNAMDWAAYIRQMEILLALELDDTRRAALLQQFERIATMAGPLMALPLDEKQEIAGVYRL</sequence>
<organism evidence="1 7">
    <name type="scientific">Yersinia enterocolitica</name>
    <dbReference type="NCBI Taxonomy" id="630"/>
    <lineage>
        <taxon>Bacteria</taxon>
        <taxon>Pseudomonadati</taxon>
        <taxon>Pseudomonadota</taxon>
        <taxon>Gammaproteobacteria</taxon>
        <taxon>Enterobacterales</taxon>
        <taxon>Yersiniaceae</taxon>
        <taxon>Yersinia</taxon>
    </lineage>
</organism>
<evidence type="ECO:0000313" key="3">
    <source>
        <dbReference type="EMBL" id="CNF52665.1"/>
    </source>
</evidence>
<evidence type="ECO:0000313" key="4">
    <source>
        <dbReference type="EMBL" id="QQU45887.1"/>
    </source>
</evidence>
<dbReference type="RefSeq" id="WP_005164999.1">
    <property type="nucleotide sequence ID" value="NZ_CFLA01000029.1"/>
</dbReference>
<protein>
    <submittedName>
        <fullName evidence="4">Oxalurate catabolism protein HpxX</fullName>
    </submittedName>
</protein>
<dbReference type="EMBL" id="CPZF01000003">
    <property type="protein sequence ID" value="CNF52665.1"/>
    <property type="molecule type" value="Genomic_DNA"/>
</dbReference>
<evidence type="ECO:0000313" key="8">
    <source>
        <dbReference type="Proteomes" id="UP000595309"/>
    </source>
</evidence>
<dbReference type="Pfam" id="PF13318">
    <property type="entry name" value="AtzG-like"/>
    <property type="match status" value="1"/>
</dbReference>
<evidence type="ECO:0000313" key="5">
    <source>
        <dbReference type="Proteomes" id="UP000041356"/>
    </source>
</evidence>
<dbReference type="GeneID" id="31410187"/>
<dbReference type="KEGG" id="yet:CH48_2595"/>
<evidence type="ECO:0000313" key="6">
    <source>
        <dbReference type="Proteomes" id="UP000041601"/>
    </source>
</evidence>
<evidence type="ECO:0000313" key="1">
    <source>
        <dbReference type="EMBL" id="CFQ68459.1"/>
    </source>
</evidence>
<evidence type="ECO:0000313" key="7">
    <source>
        <dbReference type="Proteomes" id="UP000048841"/>
    </source>
</evidence>
<dbReference type="Proteomes" id="UP000595309">
    <property type="component" value="Chromosome"/>
</dbReference>
<dbReference type="Proteomes" id="UP000041356">
    <property type="component" value="Unassembled WGS sequence"/>
</dbReference>
<evidence type="ECO:0000313" key="2">
    <source>
        <dbReference type="EMBL" id="CNE45033.1"/>
    </source>
</evidence>
<dbReference type="AlphaFoldDB" id="A0A0E1NP74"/>
<proteinExistence type="predicted"/>
<reference evidence="5 6" key="1">
    <citation type="submission" date="2015-03" db="EMBL/GenBank/DDBJ databases">
        <authorList>
            <consortium name="Pathogen Informatics"/>
            <person name="Murphy D."/>
        </authorList>
    </citation>
    <scope>NUCLEOTIDE SEQUENCE [LARGE SCALE GENOMIC DNA]</scope>
    <source>
        <strain evidence="2 6">IP05342</strain>
        <strain evidence="3 5">IP27818</strain>
    </source>
</reference>
<accession>A0A0E1NP74</accession>
<dbReference type="Proteomes" id="UP000048841">
    <property type="component" value="Unassembled WGS sequence"/>
</dbReference>
<dbReference type="InterPro" id="IPR025148">
    <property type="entry name" value="AtzG-like"/>
</dbReference>
<dbReference type="EMBL" id="CP068146">
    <property type="protein sequence ID" value="QQU45887.1"/>
    <property type="molecule type" value="Genomic_DNA"/>
</dbReference>
<name>A0A0E1NP74_YEREN</name>
<dbReference type="OMA" id="YVAQMEQ"/>
<reference evidence="1 7" key="2">
    <citation type="submission" date="2015-03" db="EMBL/GenBank/DDBJ databases">
        <authorList>
            <person name="Murphy D."/>
        </authorList>
    </citation>
    <scope>NUCLEOTIDE SEQUENCE [LARGE SCALE GENOMIC DNA]</scope>
    <source>
        <strain evidence="1 7">IP26249</strain>
    </source>
</reference>